<feature type="transmembrane region" description="Helical" evidence="1">
    <location>
        <begin position="6"/>
        <end position="25"/>
    </location>
</feature>
<protein>
    <submittedName>
        <fullName evidence="3">Metallophosphoesterase family protein</fullName>
    </submittedName>
</protein>
<evidence type="ECO:0000313" key="4">
    <source>
        <dbReference type="Proteomes" id="UP000677611"/>
    </source>
</evidence>
<feature type="domain" description="Calcineurin-like phosphoesterase" evidence="2">
    <location>
        <begin position="47"/>
        <end position="203"/>
    </location>
</feature>
<dbReference type="PANTHER" id="PTHR31302">
    <property type="entry name" value="TRANSMEMBRANE PROTEIN WITH METALLOPHOSPHOESTERASE DOMAIN-RELATED"/>
    <property type="match status" value="1"/>
</dbReference>
<sequence>MVWILGGMFICIGFICLFMMYREALRDTLLEHTLSFMNFPESFGKVRIFFISDIHRRVVSPSLIENVKGKADLVIIGGDLAEKGVSLSQIAANVQTLSEIGPVYFVWGNNDYEIDYHELDALLLEHGVKILDNTRVLFESDCGDKLCLLGVDDVGLERDRLDLALADCQENGFRILISHNPDIVNKMSGQEQISLVLSGHTHGGQIRIFHSKRYLKGGVYEYPNTTLFVSNGYGTTFIPLRFRAPSQTHLITLQGEIRRCSV</sequence>
<gene>
    <name evidence="3" type="ORF">J4P90_04035</name>
</gene>
<accession>A0ABS3NU90</accession>
<dbReference type="InterPro" id="IPR051158">
    <property type="entry name" value="Metallophosphoesterase_sf"/>
</dbReference>
<evidence type="ECO:0000259" key="2">
    <source>
        <dbReference type="Pfam" id="PF00149"/>
    </source>
</evidence>
<keyword evidence="1" id="KW-1133">Transmembrane helix</keyword>
<dbReference type="SUPFAM" id="SSF56300">
    <property type="entry name" value="Metallo-dependent phosphatases"/>
    <property type="match status" value="1"/>
</dbReference>
<reference evidence="3 4" key="1">
    <citation type="submission" date="2021-03" db="EMBL/GenBank/DDBJ databases">
        <title>Identification of novel Bacillus strains.</title>
        <authorList>
            <person name="Xiao Z."/>
            <person name="Li Y."/>
            <person name="Shen J."/>
        </authorList>
    </citation>
    <scope>NUCLEOTIDE SEQUENCE [LARGE SCALE GENOMIC DNA]</scope>
    <source>
        <strain evidence="3 4">SY8</strain>
    </source>
</reference>
<organism evidence="3 4">
    <name type="scientific">Bacillus arachidis</name>
    <dbReference type="NCBI Taxonomy" id="2819290"/>
    <lineage>
        <taxon>Bacteria</taxon>
        <taxon>Bacillati</taxon>
        <taxon>Bacillota</taxon>
        <taxon>Bacilli</taxon>
        <taxon>Bacillales</taxon>
        <taxon>Bacillaceae</taxon>
        <taxon>Bacillus</taxon>
    </lineage>
</organism>
<keyword evidence="4" id="KW-1185">Reference proteome</keyword>
<dbReference type="InterPro" id="IPR004843">
    <property type="entry name" value="Calcineurin-like_PHP"/>
</dbReference>
<proteinExistence type="predicted"/>
<comment type="caution">
    <text evidence="3">The sequence shown here is derived from an EMBL/GenBank/DDBJ whole genome shotgun (WGS) entry which is preliminary data.</text>
</comment>
<dbReference type="Gene3D" id="3.60.21.10">
    <property type="match status" value="1"/>
</dbReference>
<dbReference type="InterPro" id="IPR029052">
    <property type="entry name" value="Metallo-depent_PP-like"/>
</dbReference>
<dbReference type="Pfam" id="PF00149">
    <property type="entry name" value="Metallophos"/>
    <property type="match status" value="1"/>
</dbReference>
<dbReference type="EMBL" id="JAGDQJ010000006">
    <property type="protein sequence ID" value="MBO1624425.1"/>
    <property type="molecule type" value="Genomic_DNA"/>
</dbReference>
<keyword evidence="1" id="KW-0472">Membrane</keyword>
<dbReference type="RefSeq" id="WP_208016812.1">
    <property type="nucleotide sequence ID" value="NZ_CP127376.1"/>
</dbReference>
<evidence type="ECO:0000256" key="1">
    <source>
        <dbReference type="SAM" id="Phobius"/>
    </source>
</evidence>
<evidence type="ECO:0000313" key="3">
    <source>
        <dbReference type="EMBL" id="MBO1624425.1"/>
    </source>
</evidence>
<dbReference type="PANTHER" id="PTHR31302:SF32">
    <property type="entry name" value="PHOSPHOESTERASE"/>
    <property type="match status" value="1"/>
</dbReference>
<name>A0ABS3NU90_9BACI</name>
<dbReference type="Proteomes" id="UP000677611">
    <property type="component" value="Unassembled WGS sequence"/>
</dbReference>
<keyword evidence="1" id="KW-0812">Transmembrane</keyword>